<dbReference type="AlphaFoldDB" id="A0A409W9H2"/>
<keyword evidence="3" id="KW-1185">Reference proteome</keyword>
<dbReference type="EMBL" id="NHTK01005697">
    <property type="protein sequence ID" value="PPQ75148.1"/>
    <property type="molecule type" value="Genomic_DNA"/>
</dbReference>
<keyword evidence="1" id="KW-0812">Transmembrane</keyword>
<reference evidence="2 3" key="1">
    <citation type="journal article" date="2018" name="Evol. Lett.">
        <title>Horizontal gene cluster transfer increased hallucinogenic mushroom diversity.</title>
        <authorList>
            <person name="Reynolds H.T."/>
            <person name="Vijayakumar V."/>
            <person name="Gluck-Thaler E."/>
            <person name="Korotkin H.B."/>
            <person name="Matheny P.B."/>
            <person name="Slot J.C."/>
        </authorList>
    </citation>
    <scope>NUCLEOTIDE SEQUENCE [LARGE SCALE GENOMIC DNA]</scope>
    <source>
        <strain evidence="2 3">2629</strain>
    </source>
</reference>
<keyword evidence="1" id="KW-0472">Membrane</keyword>
<proteinExistence type="predicted"/>
<name>A0A409W9H2_9AGAR</name>
<sequence length="121" mass="13134">MHLTTNTSTFASLIKLGVISMLIIPSALAATVEFYVRREDVCKGQPAQVYKNVPCNSCVDPPGDWYGVHFGDISGDNRVTIHNQDNCTPKSQVGQWYGNTCAVAGKTALRSAWVACPGNRM</sequence>
<feature type="transmembrane region" description="Helical" evidence="1">
    <location>
        <begin position="12"/>
        <end position="36"/>
    </location>
</feature>
<accession>A0A409W9H2</accession>
<comment type="caution">
    <text evidence="2">The sequence shown here is derived from an EMBL/GenBank/DDBJ whole genome shotgun (WGS) entry which is preliminary data.</text>
</comment>
<evidence type="ECO:0000313" key="2">
    <source>
        <dbReference type="EMBL" id="PPQ75148.1"/>
    </source>
</evidence>
<dbReference type="InParanoid" id="A0A409W9H2"/>
<organism evidence="2 3">
    <name type="scientific">Panaeolus cyanescens</name>
    <dbReference type="NCBI Taxonomy" id="181874"/>
    <lineage>
        <taxon>Eukaryota</taxon>
        <taxon>Fungi</taxon>
        <taxon>Dikarya</taxon>
        <taxon>Basidiomycota</taxon>
        <taxon>Agaricomycotina</taxon>
        <taxon>Agaricomycetes</taxon>
        <taxon>Agaricomycetidae</taxon>
        <taxon>Agaricales</taxon>
        <taxon>Agaricineae</taxon>
        <taxon>Galeropsidaceae</taxon>
        <taxon>Panaeolus</taxon>
    </lineage>
</organism>
<dbReference type="OrthoDB" id="2948247at2759"/>
<evidence type="ECO:0000256" key="1">
    <source>
        <dbReference type="SAM" id="Phobius"/>
    </source>
</evidence>
<protein>
    <submittedName>
        <fullName evidence="2">Uncharacterized protein</fullName>
    </submittedName>
</protein>
<dbReference type="Proteomes" id="UP000284842">
    <property type="component" value="Unassembled WGS sequence"/>
</dbReference>
<gene>
    <name evidence="2" type="ORF">CVT24_010105</name>
</gene>
<keyword evidence="1" id="KW-1133">Transmembrane helix</keyword>
<evidence type="ECO:0000313" key="3">
    <source>
        <dbReference type="Proteomes" id="UP000284842"/>
    </source>
</evidence>